<feature type="compositionally biased region" description="Low complexity" evidence="1">
    <location>
        <begin position="53"/>
        <end position="80"/>
    </location>
</feature>
<dbReference type="RefSeq" id="XP_051363526.1">
    <property type="nucleotide sequence ID" value="XM_051504841.1"/>
</dbReference>
<accession>A0A9P9Y3Y5</accession>
<evidence type="ECO:0000313" key="2">
    <source>
        <dbReference type="EMBL" id="KAI6782670.1"/>
    </source>
</evidence>
<comment type="caution">
    <text evidence="2">The sequence shown here is derived from an EMBL/GenBank/DDBJ whole genome shotgun (WGS) entry which is preliminary data.</text>
</comment>
<name>A0A9P9Y3Y5_9HYPO</name>
<organism evidence="2 3">
    <name type="scientific">Emericellopsis cladophorae</name>
    <dbReference type="NCBI Taxonomy" id="2686198"/>
    <lineage>
        <taxon>Eukaryota</taxon>
        <taxon>Fungi</taxon>
        <taxon>Dikarya</taxon>
        <taxon>Ascomycota</taxon>
        <taxon>Pezizomycotina</taxon>
        <taxon>Sordariomycetes</taxon>
        <taxon>Hypocreomycetidae</taxon>
        <taxon>Hypocreales</taxon>
        <taxon>Bionectriaceae</taxon>
        <taxon>Emericellopsis</taxon>
    </lineage>
</organism>
<proteinExistence type="predicted"/>
<evidence type="ECO:0000256" key="1">
    <source>
        <dbReference type="SAM" id="MobiDB-lite"/>
    </source>
</evidence>
<reference evidence="2" key="2">
    <citation type="submission" date="2022-07" db="EMBL/GenBank/DDBJ databases">
        <authorList>
            <person name="Goncalves M.F.M."/>
            <person name="Hilario S."/>
            <person name="Van De Peer Y."/>
            <person name="Esteves A.C."/>
            <person name="Alves A."/>
        </authorList>
    </citation>
    <scope>NUCLEOTIDE SEQUENCE</scope>
    <source>
        <strain evidence="2">MUM 19.33</strain>
    </source>
</reference>
<evidence type="ECO:0000313" key="3">
    <source>
        <dbReference type="Proteomes" id="UP001055219"/>
    </source>
</evidence>
<protein>
    <submittedName>
        <fullName evidence="2">Uncharacterized protein</fullName>
    </submittedName>
</protein>
<dbReference type="Proteomes" id="UP001055219">
    <property type="component" value="Unassembled WGS sequence"/>
</dbReference>
<dbReference type="SUPFAM" id="SSF50956">
    <property type="entry name" value="Thermostable phytase (3-phytase)"/>
    <property type="match status" value="1"/>
</dbReference>
<dbReference type="GeneID" id="75827332"/>
<dbReference type="EMBL" id="JAGIXG020000011">
    <property type="protein sequence ID" value="KAI6782670.1"/>
    <property type="molecule type" value="Genomic_DNA"/>
</dbReference>
<feature type="non-terminal residue" evidence="2">
    <location>
        <position position="1"/>
    </location>
</feature>
<sequence length="274" mass="28540">PGTVVVETLVGRITTITTGVPGITGTQTTTIPPSGTGLGTVIIQTPEDEDPDTGTFTTGDPTITAPTTSSIPPSGTNPGTVIVKTPDPLPETIPQIFITITTGNPTITGPVMQTIPYTGTDPGTVLIQSACGSGTLDNYIWGMLLPVGGQSGDGVDLIRHDPVPTGYKVADWAFVPGGGEFLSGLLYRVETTALGRWSTIINEWDIVQDCGVVTGTGTDADIWGAVYSAANGFLYTSENDSGQIWRFPVRTGGDPELVVDGPVSSRASWYRRGV</sequence>
<feature type="region of interest" description="Disordered" evidence="1">
    <location>
        <begin position="48"/>
        <end position="80"/>
    </location>
</feature>
<dbReference type="OrthoDB" id="4405280at2759"/>
<reference evidence="2" key="1">
    <citation type="journal article" date="2021" name="J Fungi (Basel)">
        <title>Genomic and Metabolomic Analyses of the Marine Fungus Emericellopsis cladophorae: Insights into Saltwater Adaptability Mechanisms and Its Biosynthetic Potential.</title>
        <authorList>
            <person name="Goncalves M.F.M."/>
            <person name="Hilario S."/>
            <person name="Van de Peer Y."/>
            <person name="Esteves A.C."/>
            <person name="Alves A."/>
        </authorList>
    </citation>
    <scope>NUCLEOTIDE SEQUENCE</scope>
    <source>
        <strain evidence="2">MUM 19.33</strain>
    </source>
</reference>
<dbReference type="AlphaFoldDB" id="A0A9P9Y3Y5"/>
<gene>
    <name evidence="2" type="ORF">J7T54_000813</name>
</gene>
<keyword evidence="3" id="KW-1185">Reference proteome</keyword>